<dbReference type="Proteomes" id="UP001597108">
    <property type="component" value="Unassembled WGS sequence"/>
</dbReference>
<dbReference type="GO" id="GO:0008483">
    <property type="term" value="F:transaminase activity"/>
    <property type="evidence" value="ECO:0007669"/>
    <property type="project" value="UniProtKB-KW"/>
</dbReference>
<dbReference type="EMBL" id="JBHTJT010000049">
    <property type="protein sequence ID" value="MFD0981957.1"/>
    <property type="molecule type" value="Genomic_DNA"/>
</dbReference>
<dbReference type="RefSeq" id="WP_386077291.1">
    <property type="nucleotide sequence ID" value="NZ_JBHTJT010000049.1"/>
</dbReference>
<evidence type="ECO:0000313" key="6">
    <source>
        <dbReference type="EMBL" id="MFD0981957.1"/>
    </source>
</evidence>
<dbReference type="Pfam" id="PF00266">
    <property type="entry name" value="Aminotran_5"/>
    <property type="match status" value="1"/>
</dbReference>
<accession>A0ABW3IUX5</accession>
<dbReference type="InterPro" id="IPR015424">
    <property type="entry name" value="PyrdxlP-dep_Trfase"/>
</dbReference>
<reference evidence="7" key="1">
    <citation type="journal article" date="2019" name="Int. J. Syst. Evol. Microbiol.">
        <title>The Global Catalogue of Microorganisms (GCM) 10K type strain sequencing project: providing services to taxonomists for standard genome sequencing and annotation.</title>
        <authorList>
            <consortium name="The Broad Institute Genomics Platform"/>
            <consortium name="The Broad Institute Genome Sequencing Center for Infectious Disease"/>
            <person name="Wu L."/>
            <person name="Ma J."/>
        </authorList>
    </citation>
    <scope>NUCLEOTIDE SEQUENCE [LARGE SCALE GENOMIC DNA]</scope>
    <source>
        <strain evidence="7">CCUG 60524</strain>
    </source>
</reference>
<gene>
    <name evidence="6" type="ORF">ACFQ2S_20180</name>
</gene>
<keyword evidence="6" id="KW-0032">Aminotransferase</keyword>
<evidence type="ECO:0000256" key="3">
    <source>
        <dbReference type="RuleBase" id="RU004075"/>
    </source>
</evidence>
<evidence type="ECO:0000256" key="4">
    <source>
        <dbReference type="RuleBase" id="RU004504"/>
    </source>
</evidence>
<dbReference type="InterPro" id="IPR015422">
    <property type="entry name" value="PyrdxlP-dep_Trfase_small"/>
</dbReference>
<keyword evidence="6" id="KW-0808">Transferase</keyword>
<protein>
    <submittedName>
        <fullName evidence="6">Aminotransferase class V-fold PLP-dependent enzyme</fullName>
    </submittedName>
</protein>
<sequence>MADTAREGAGKEDLIALIRESVMGERDAIAGPFGPRPLIYVDYIASGRALSFVEDVILDRVLPVYGNTHTETSYTGREATALREEARRTIAEAVGADERHAVIFAGSGATAAIDRLVRGMGIEELARSVAPPVVFVGPYEHHSNDLPWRESGAVMERIRLDAAGQIDLGHLADRLAAHPVAPIKIGAFSAASNVTGVRTDLRAVARLLHAHGARFVCDFAAAAPYLPMRLDLEEGDPTARIDAIVYSSHKFIGGPGASGVLVADKALFTLARPGVTGGGTVSYVTADRHCYVSDIERREEAGTPGIVGDIRAGAVMALKQAVGAEEIERRETALVRKVVDRLSAAPGVEILGPTESDRIGVLSFNIRVAGRLLHYGFVVALLNDLFGIQARGGCSCAGPYAHHLLEIPADRAWGHEEAVRRGHGMLRPGWVRIGLNYFYDDETIDYLIEAILFIHENGLKFLPAYEADTAHGIWRHLDAGRREQASLGDFWRAKKRARCAKMGQLQQFLREAEDLARTRPLPVPRCSDLLHPQYEALRNYWMPQEMSSDAVGANAAAEL</sequence>
<dbReference type="PANTHER" id="PTHR43686">
    <property type="entry name" value="SULFURTRANSFERASE-RELATED"/>
    <property type="match status" value="1"/>
</dbReference>
<dbReference type="Gene3D" id="3.40.640.10">
    <property type="entry name" value="Type I PLP-dependent aspartate aminotransferase-like (Major domain)"/>
    <property type="match status" value="1"/>
</dbReference>
<name>A0ABW3IUX5_9RHOB</name>
<comment type="caution">
    <text evidence="6">The sequence shown here is derived from an EMBL/GenBank/DDBJ whole genome shotgun (WGS) entry which is preliminary data.</text>
</comment>
<keyword evidence="2" id="KW-0663">Pyridoxal phosphate</keyword>
<evidence type="ECO:0000256" key="2">
    <source>
        <dbReference type="ARBA" id="ARBA00022898"/>
    </source>
</evidence>
<feature type="domain" description="Aminotransferase class V" evidence="5">
    <location>
        <begin position="39"/>
        <end position="446"/>
    </location>
</feature>
<dbReference type="SUPFAM" id="SSF53383">
    <property type="entry name" value="PLP-dependent transferases"/>
    <property type="match status" value="1"/>
</dbReference>
<dbReference type="Gene3D" id="3.90.1150.10">
    <property type="entry name" value="Aspartate Aminotransferase, domain 1"/>
    <property type="match status" value="1"/>
</dbReference>
<evidence type="ECO:0000256" key="1">
    <source>
        <dbReference type="ARBA" id="ARBA00001933"/>
    </source>
</evidence>
<dbReference type="PANTHER" id="PTHR43686:SF1">
    <property type="entry name" value="AMINOTRAN_5 DOMAIN-CONTAINING PROTEIN"/>
    <property type="match status" value="1"/>
</dbReference>
<dbReference type="PROSITE" id="PS00595">
    <property type="entry name" value="AA_TRANSFER_CLASS_5"/>
    <property type="match status" value="1"/>
</dbReference>
<dbReference type="InterPro" id="IPR020578">
    <property type="entry name" value="Aminotrans_V_PyrdxlP_BS"/>
</dbReference>
<comment type="cofactor">
    <cofactor evidence="1 4">
        <name>pyridoxal 5'-phosphate</name>
        <dbReference type="ChEBI" id="CHEBI:597326"/>
    </cofactor>
</comment>
<proteinExistence type="inferred from homology"/>
<comment type="similarity">
    <text evidence="3">Belongs to the class-V pyridoxal-phosphate-dependent aminotransferase family.</text>
</comment>
<dbReference type="InterPro" id="IPR015421">
    <property type="entry name" value="PyrdxlP-dep_Trfase_major"/>
</dbReference>
<evidence type="ECO:0000259" key="5">
    <source>
        <dbReference type="Pfam" id="PF00266"/>
    </source>
</evidence>
<organism evidence="6 7">
    <name type="scientific">Tropicimonas aquimaris</name>
    <dbReference type="NCBI Taxonomy" id="914152"/>
    <lineage>
        <taxon>Bacteria</taxon>
        <taxon>Pseudomonadati</taxon>
        <taxon>Pseudomonadota</taxon>
        <taxon>Alphaproteobacteria</taxon>
        <taxon>Rhodobacterales</taxon>
        <taxon>Roseobacteraceae</taxon>
        <taxon>Tropicimonas</taxon>
    </lineage>
</organism>
<dbReference type="InterPro" id="IPR000192">
    <property type="entry name" value="Aminotrans_V_dom"/>
</dbReference>
<keyword evidence="7" id="KW-1185">Reference proteome</keyword>
<evidence type="ECO:0000313" key="7">
    <source>
        <dbReference type="Proteomes" id="UP001597108"/>
    </source>
</evidence>